<keyword evidence="1" id="KW-0472">Membrane</keyword>
<comment type="caution">
    <text evidence="2">The sequence shown here is derived from an EMBL/GenBank/DDBJ whole genome shotgun (WGS) entry which is preliminary data.</text>
</comment>
<evidence type="ECO:0000313" key="2">
    <source>
        <dbReference type="EMBL" id="KAK7350076.1"/>
    </source>
</evidence>
<evidence type="ECO:0000256" key="1">
    <source>
        <dbReference type="SAM" id="Phobius"/>
    </source>
</evidence>
<feature type="transmembrane region" description="Helical" evidence="1">
    <location>
        <begin position="46"/>
        <end position="66"/>
    </location>
</feature>
<dbReference type="Proteomes" id="UP001367508">
    <property type="component" value="Unassembled WGS sequence"/>
</dbReference>
<reference evidence="2 3" key="1">
    <citation type="submission" date="2024-01" db="EMBL/GenBank/DDBJ databases">
        <title>The genomes of 5 underutilized Papilionoideae crops provide insights into root nodulation and disease resistanc.</title>
        <authorList>
            <person name="Jiang F."/>
        </authorList>
    </citation>
    <scope>NUCLEOTIDE SEQUENCE [LARGE SCALE GENOMIC DNA]</scope>
    <source>
        <strain evidence="2">LVBAO_FW01</strain>
        <tissue evidence="2">Leaves</tissue>
    </source>
</reference>
<feature type="transmembrane region" description="Helical" evidence="1">
    <location>
        <begin position="78"/>
        <end position="95"/>
    </location>
</feature>
<keyword evidence="1" id="KW-1133">Transmembrane helix</keyword>
<keyword evidence="1" id="KW-0812">Transmembrane</keyword>
<name>A0AAN9QWY4_CANGL</name>
<evidence type="ECO:0000313" key="3">
    <source>
        <dbReference type="Proteomes" id="UP001367508"/>
    </source>
</evidence>
<organism evidence="2 3">
    <name type="scientific">Canavalia gladiata</name>
    <name type="common">Sword bean</name>
    <name type="synonym">Dolichos gladiatus</name>
    <dbReference type="NCBI Taxonomy" id="3824"/>
    <lineage>
        <taxon>Eukaryota</taxon>
        <taxon>Viridiplantae</taxon>
        <taxon>Streptophyta</taxon>
        <taxon>Embryophyta</taxon>
        <taxon>Tracheophyta</taxon>
        <taxon>Spermatophyta</taxon>
        <taxon>Magnoliopsida</taxon>
        <taxon>eudicotyledons</taxon>
        <taxon>Gunneridae</taxon>
        <taxon>Pentapetalae</taxon>
        <taxon>rosids</taxon>
        <taxon>fabids</taxon>
        <taxon>Fabales</taxon>
        <taxon>Fabaceae</taxon>
        <taxon>Papilionoideae</taxon>
        <taxon>50 kb inversion clade</taxon>
        <taxon>NPAAA clade</taxon>
        <taxon>indigoferoid/millettioid clade</taxon>
        <taxon>Phaseoleae</taxon>
        <taxon>Canavalia</taxon>
    </lineage>
</organism>
<proteinExistence type="predicted"/>
<sequence length="132" mass="14849">MNSRASENKVFMLPSFSFYRSYFHELALIQISLLSSALRNAALHRISVLVVLSALTSIKVYSILLLSGVSACLSDPDYYRFNSCLLCLFIAVLVYDPQVLWIFSGYDGENVDFLNRVHQGSIGLDFGRIEVN</sequence>
<dbReference type="EMBL" id="JAYMYQ010000002">
    <property type="protein sequence ID" value="KAK7350076.1"/>
    <property type="molecule type" value="Genomic_DNA"/>
</dbReference>
<keyword evidence="3" id="KW-1185">Reference proteome</keyword>
<accession>A0AAN9QWY4</accession>
<dbReference type="AlphaFoldDB" id="A0AAN9QWY4"/>
<gene>
    <name evidence="2" type="ORF">VNO77_08167</name>
</gene>
<protein>
    <submittedName>
        <fullName evidence="2">Uncharacterized protein</fullName>
    </submittedName>
</protein>
<feature type="transmembrane region" description="Helical" evidence="1">
    <location>
        <begin position="22"/>
        <end position="39"/>
    </location>
</feature>